<dbReference type="InterPro" id="IPR011709">
    <property type="entry name" value="DEAD-box_helicase_OB_fold"/>
</dbReference>
<evidence type="ECO:0000256" key="8">
    <source>
        <dbReference type="ARBA" id="ARBA00023187"/>
    </source>
</evidence>
<feature type="compositionally biased region" description="Basic and acidic residues" evidence="10">
    <location>
        <begin position="43"/>
        <end position="78"/>
    </location>
</feature>
<dbReference type="SMART" id="SM00487">
    <property type="entry name" value="DEXDc"/>
    <property type="match status" value="1"/>
</dbReference>
<dbReference type="SMART" id="SM00847">
    <property type="entry name" value="HA2"/>
    <property type="match status" value="1"/>
</dbReference>
<evidence type="ECO:0000256" key="5">
    <source>
        <dbReference type="ARBA" id="ARBA00022801"/>
    </source>
</evidence>
<keyword evidence="7" id="KW-0067">ATP-binding</keyword>
<dbReference type="InterPro" id="IPR007502">
    <property type="entry name" value="Helicase-assoc_dom"/>
</dbReference>
<dbReference type="InterPro" id="IPR002464">
    <property type="entry name" value="DNA/RNA_helicase_DEAH_CS"/>
</dbReference>
<dbReference type="Pfam" id="PF07717">
    <property type="entry name" value="OB_NTP_bind"/>
    <property type="match status" value="1"/>
</dbReference>
<evidence type="ECO:0000313" key="14">
    <source>
        <dbReference type="Proteomes" id="UP000238479"/>
    </source>
</evidence>
<dbReference type="FunFam" id="3.40.50.300:FF:000578">
    <property type="entry name" value="probable ATP-dependent RNA helicase DHX35"/>
    <property type="match status" value="1"/>
</dbReference>
<dbReference type="GO" id="GO:0003724">
    <property type="term" value="F:RNA helicase activity"/>
    <property type="evidence" value="ECO:0007669"/>
    <property type="project" value="UniProtKB-EC"/>
</dbReference>
<dbReference type="STRING" id="74649.A0A2P6QKU2"/>
<comment type="catalytic activity">
    <reaction evidence="9">
        <text>ATP + H2O = ADP + phosphate + H(+)</text>
        <dbReference type="Rhea" id="RHEA:13065"/>
        <dbReference type="ChEBI" id="CHEBI:15377"/>
        <dbReference type="ChEBI" id="CHEBI:15378"/>
        <dbReference type="ChEBI" id="CHEBI:30616"/>
        <dbReference type="ChEBI" id="CHEBI:43474"/>
        <dbReference type="ChEBI" id="CHEBI:456216"/>
        <dbReference type="EC" id="3.6.4.13"/>
    </reaction>
</comment>
<dbReference type="GO" id="GO:0008380">
    <property type="term" value="P:RNA splicing"/>
    <property type="evidence" value="ECO:0007669"/>
    <property type="project" value="UniProtKB-KW"/>
</dbReference>
<dbReference type="Pfam" id="PF21010">
    <property type="entry name" value="HA2_C"/>
    <property type="match status" value="1"/>
</dbReference>
<evidence type="ECO:0000256" key="10">
    <source>
        <dbReference type="SAM" id="MobiDB-lite"/>
    </source>
</evidence>
<evidence type="ECO:0000256" key="1">
    <source>
        <dbReference type="ARBA" id="ARBA00008792"/>
    </source>
</evidence>
<evidence type="ECO:0000256" key="3">
    <source>
        <dbReference type="ARBA" id="ARBA00022664"/>
    </source>
</evidence>
<dbReference type="Proteomes" id="UP000238479">
    <property type="component" value="Chromosome 5"/>
</dbReference>
<evidence type="ECO:0000256" key="6">
    <source>
        <dbReference type="ARBA" id="ARBA00022806"/>
    </source>
</evidence>
<dbReference type="GO" id="GO:0071013">
    <property type="term" value="C:catalytic step 2 spliceosome"/>
    <property type="evidence" value="ECO:0007669"/>
    <property type="project" value="TreeGrafter"/>
</dbReference>
<dbReference type="PROSITE" id="PS00690">
    <property type="entry name" value="DEAH_ATP_HELICASE"/>
    <property type="match status" value="1"/>
</dbReference>
<dbReference type="InterPro" id="IPR049945">
    <property type="entry name" value="AAA_22"/>
</dbReference>
<dbReference type="Gene3D" id="1.20.120.1080">
    <property type="match status" value="1"/>
</dbReference>
<dbReference type="Pfam" id="PF04408">
    <property type="entry name" value="WHD_HA2"/>
    <property type="match status" value="1"/>
</dbReference>
<keyword evidence="8" id="KW-0508">mRNA splicing</keyword>
<accession>A0A2P6QKU2</accession>
<dbReference type="InterPro" id="IPR014001">
    <property type="entry name" value="Helicase_ATP-bd"/>
</dbReference>
<evidence type="ECO:0000256" key="4">
    <source>
        <dbReference type="ARBA" id="ARBA00022741"/>
    </source>
</evidence>
<dbReference type="InterPro" id="IPR027417">
    <property type="entry name" value="P-loop_NTPase"/>
</dbReference>
<name>A0A2P6QKU2_ROSCH</name>
<dbReference type="GO" id="GO:0016887">
    <property type="term" value="F:ATP hydrolysis activity"/>
    <property type="evidence" value="ECO:0007669"/>
    <property type="project" value="InterPro"/>
</dbReference>
<dbReference type="PANTHER" id="PTHR18934:SF83">
    <property type="entry name" value="PRE-MRNA-SPLICING FACTOR ATP-DEPENDENT RNA HELICASE DHX16"/>
    <property type="match status" value="1"/>
</dbReference>
<dbReference type="InterPro" id="IPR048333">
    <property type="entry name" value="HA2_WH"/>
</dbReference>
<dbReference type="EMBL" id="PDCK01000043">
    <property type="protein sequence ID" value="PRQ34800.1"/>
    <property type="molecule type" value="Genomic_DNA"/>
</dbReference>
<keyword evidence="6 13" id="KW-0347">Helicase</keyword>
<keyword evidence="14" id="KW-1185">Reference proteome</keyword>
<gene>
    <name evidence="13" type="ORF">RchiOBHm_Chr5g0073091</name>
</gene>
<comment type="caution">
    <text evidence="13">The sequence shown here is derived from an EMBL/GenBank/DDBJ whole genome shotgun (WGS) entry which is preliminary data.</text>
</comment>
<dbReference type="Gramene" id="PRQ34800">
    <property type="protein sequence ID" value="PRQ34800"/>
    <property type="gene ID" value="RchiOBHm_Chr5g0073091"/>
</dbReference>
<dbReference type="PANTHER" id="PTHR18934">
    <property type="entry name" value="ATP-DEPENDENT RNA HELICASE"/>
    <property type="match status" value="1"/>
</dbReference>
<feature type="compositionally biased region" description="Basic and acidic residues" evidence="10">
    <location>
        <begin position="15"/>
        <end position="28"/>
    </location>
</feature>
<dbReference type="SUPFAM" id="SSF52540">
    <property type="entry name" value="P-loop containing nucleoside triphosphate hydrolases"/>
    <property type="match status" value="1"/>
</dbReference>
<keyword evidence="3" id="KW-0507">mRNA processing</keyword>
<protein>
    <recommendedName>
        <fullName evidence="2">RNA helicase</fullName>
        <ecNumber evidence="2">3.6.4.13</ecNumber>
    </recommendedName>
</protein>
<feature type="domain" description="Helicase ATP-binding" evidence="11">
    <location>
        <begin position="98"/>
        <end position="262"/>
    </location>
</feature>
<evidence type="ECO:0000259" key="11">
    <source>
        <dbReference type="PROSITE" id="PS51192"/>
    </source>
</evidence>
<proteinExistence type="inferred from homology"/>
<sequence length="706" mass="80013">MASSSSPVQVLYESGKSDSDKKRFRSQENYDDEIIVSPEQNENQERPVKRRSDSSYEQSVEERLLGPREREAEPNSIKEKLKQERKTLRIYGYRDVLLEAVESNQVVVIVGDTGCGKTTQIPQYLYEAGYGKKGRIGCTQPHGFTARSAAARVSQEMGVKLGHDVVGYSIPFEDCTSEKTVLRYMTDGTLLHQLYGEPELISYSVLMVDEAHERTLSTDILVGLLKDILPSRTNLKLLISTATLDCAEKICELFDSALVLDIRILSHYPPHHQDDHVFYLEATEANNYLEANYLDAAIRTALEIHENEPSGDILVFLTDRDEIEVAAQQLHQPHQLSICPFYENMPAELEAQFFETTPKGVRKVVLATSIAETFWPTKAGVNYVVDSGFCKNKSYDPSSEKERLQLTRISKASAMLRGSQALLGKCFRLYKRNDHGNPKPEVQRSNLTNVVLTLRHLGVNDSTRFHFLDPPPTEALRKASQLLFALGALNNVGELTEVGERMAEFPVDAMLSKAIVASDQYKCSNEVISIVAMLSAGDHDSVFHHPEDKQVDADNARMHFHSGNVGDHIALLKVYNEWKDANYSAQWCHENYIQIRTMKRARDIRDQLERLLEKVGIELSSNPFDIEPIKKAITSGFFAHSAKVQKTSYIPVKQPPKNLHIHYRSGLARMLPKCVLYHELDLETNQYMRQVTEINSEWLQEVAPYY</sequence>
<dbReference type="Pfam" id="PF13401">
    <property type="entry name" value="AAA_22"/>
    <property type="match status" value="1"/>
</dbReference>
<dbReference type="OrthoDB" id="10253254at2759"/>
<dbReference type="GO" id="GO:0006397">
    <property type="term" value="P:mRNA processing"/>
    <property type="evidence" value="ECO:0007669"/>
    <property type="project" value="UniProtKB-KW"/>
</dbReference>
<keyword evidence="4" id="KW-0547">Nucleotide-binding</keyword>
<dbReference type="Gene3D" id="3.40.50.300">
    <property type="entry name" value="P-loop containing nucleotide triphosphate hydrolases"/>
    <property type="match status" value="2"/>
</dbReference>
<dbReference type="AlphaFoldDB" id="A0A2P6QKU2"/>
<evidence type="ECO:0000256" key="9">
    <source>
        <dbReference type="ARBA" id="ARBA00047984"/>
    </source>
</evidence>
<keyword evidence="5 13" id="KW-0378">Hydrolase</keyword>
<evidence type="ECO:0000256" key="7">
    <source>
        <dbReference type="ARBA" id="ARBA00022840"/>
    </source>
</evidence>
<comment type="similarity">
    <text evidence="1">Belongs to the DEAD box helicase family. DEAH subfamily.</text>
</comment>
<feature type="region of interest" description="Disordered" evidence="10">
    <location>
        <begin position="1"/>
        <end position="78"/>
    </location>
</feature>
<dbReference type="GO" id="GO:0005524">
    <property type="term" value="F:ATP binding"/>
    <property type="evidence" value="ECO:0007669"/>
    <property type="project" value="UniProtKB-KW"/>
</dbReference>
<evidence type="ECO:0000256" key="2">
    <source>
        <dbReference type="ARBA" id="ARBA00012552"/>
    </source>
</evidence>
<feature type="domain" description="Helicase C-terminal" evidence="12">
    <location>
        <begin position="297"/>
        <end position="458"/>
    </location>
</feature>
<dbReference type="EC" id="3.6.4.13" evidence="2"/>
<organism evidence="13 14">
    <name type="scientific">Rosa chinensis</name>
    <name type="common">China rose</name>
    <dbReference type="NCBI Taxonomy" id="74649"/>
    <lineage>
        <taxon>Eukaryota</taxon>
        <taxon>Viridiplantae</taxon>
        <taxon>Streptophyta</taxon>
        <taxon>Embryophyta</taxon>
        <taxon>Tracheophyta</taxon>
        <taxon>Spermatophyta</taxon>
        <taxon>Magnoliopsida</taxon>
        <taxon>eudicotyledons</taxon>
        <taxon>Gunneridae</taxon>
        <taxon>Pentapetalae</taxon>
        <taxon>rosids</taxon>
        <taxon>fabids</taxon>
        <taxon>Rosales</taxon>
        <taxon>Rosaceae</taxon>
        <taxon>Rosoideae</taxon>
        <taxon>Rosoideae incertae sedis</taxon>
        <taxon>Rosa</taxon>
    </lineage>
</organism>
<evidence type="ECO:0000313" key="13">
    <source>
        <dbReference type="EMBL" id="PRQ34800.1"/>
    </source>
</evidence>
<dbReference type="PROSITE" id="PS51192">
    <property type="entry name" value="HELICASE_ATP_BIND_1"/>
    <property type="match status" value="1"/>
</dbReference>
<dbReference type="GO" id="GO:0003723">
    <property type="term" value="F:RNA binding"/>
    <property type="evidence" value="ECO:0007669"/>
    <property type="project" value="TreeGrafter"/>
</dbReference>
<dbReference type="CDD" id="cd18791">
    <property type="entry name" value="SF2_C_RHA"/>
    <property type="match status" value="1"/>
</dbReference>
<evidence type="ECO:0000259" key="12">
    <source>
        <dbReference type="PROSITE" id="PS51194"/>
    </source>
</evidence>
<dbReference type="InterPro" id="IPR001650">
    <property type="entry name" value="Helicase_C-like"/>
</dbReference>
<dbReference type="PROSITE" id="PS51194">
    <property type="entry name" value="HELICASE_CTER"/>
    <property type="match status" value="1"/>
</dbReference>
<reference evidence="13 14" key="1">
    <citation type="journal article" date="2018" name="Nat. Genet.">
        <title>The Rosa genome provides new insights in the design of modern roses.</title>
        <authorList>
            <person name="Bendahmane M."/>
        </authorList>
    </citation>
    <scope>NUCLEOTIDE SEQUENCE [LARGE SCALE GENOMIC DNA]</scope>
    <source>
        <strain evidence="14">cv. Old Blush</strain>
    </source>
</reference>